<evidence type="ECO:0000313" key="1">
    <source>
        <dbReference type="EMBL" id="CAG8814542.1"/>
    </source>
</evidence>
<keyword evidence="2" id="KW-1185">Reference proteome</keyword>
<name>A0ABN7W388_GIGMA</name>
<evidence type="ECO:0000313" key="2">
    <source>
        <dbReference type="Proteomes" id="UP000789901"/>
    </source>
</evidence>
<proteinExistence type="predicted"/>
<dbReference type="EMBL" id="CAJVQB010029745">
    <property type="protein sequence ID" value="CAG8814542.1"/>
    <property type="molecule type" value="Genomic_DNA"/>
</dbReference>
<gene>
    <name evidence="1" type="ORF">GMARGA_LOCUS26077</name>
</gene>
<feature type="non-terminal residue" evidence="1">
    <location>
        <position position="72"/>
    </location>
</feature>
<reference evidence="1 2" key="1">
    <citation type="submission" date="2021-06" db="EMBL/GenBank/DDBJ databases">
        <authorList>
            <person name="Kallberg Y."/>
            <person name="Tangrot J."/>
            <person name="Rosling A."/>
        </authorList>
    </citation>
    <scope>NUCLEOTIDE SEQUENCE [LARGE SCALE GENOMIC DNA]</scope>
    <source>
        <strain evidence="1 2">120-4 pot B 10/14</strain>
    </source>
</reference>
<comment type="caution">
    <text evidence="1">The sequence shown here is derived from an EMBL/GenBank/DDBJ whole genome shotgun (WGS) entry which is preliminary data.</text>
</comment>
<accession>A0ABN7W388</accession>
<sequence length="72" mass="8847">MNTEQFQQFIEMMTRSIESQNRSTANWKTESENEEEKKKGFYHLLAEQFALPERQHHWQIELNSLKQQEFEK</sequence>
<organism evidence="1 2">
    <name type="scientific">Gigaspora margarita</name>
    <dbReference type="NCBI Taxonomy" id="4874"/>
    <lineage>
        <taxon>Eukaryota</taxon>
        <taxon>Fungi</taxon>
        <taxon>Fungi incertae sedis</taxon>
        <taxon>Mucoromycota</taxon>
        <taxon>Glomeromycotina</taxon>
        <taxon>Glomeromycetes</taxon>
        <taxon>Diversisporales</taxon>
        <taxon>Gigasporaceae</taxon>
        <taxon>Gigaspora</taxon>
    </lineage>
</organism>
<protein>
    <submittedName>
        <fullName evidence="1">31196_t:CDS:1</fullName>
    </submittedName>
</protein>
<dbReference type="Proteomes" id="UP000789901">
    <property type="component" value="Unassembled WGS sequence"/>
</dbReference>